<sequence length="119" mass="13432">MTQYEVHSPDPQPYHEKHKPGKRVYIAGRITGVPLFKLSFSIAAFTLVFRGYEPVNPASIDFGPEVEASWEDYMRVCLPMLATCDYIYLLPGWEDSRGARLEKQVADALGIEEVPTPSK</sequence>
<protein>
    <submittedName>
        <fullName evidence="1">Blasticidin M</fullName>
    </submittedName>
</protein>
<dbReference type="EMBL" id="BK057802">
    <property type="protein sequence ID" value="DAE92552.1"/>
    <property type="molecule type" value="Genomic_DNA"/>
</dbReference>
<dbReference type="SUPFAM" id="SSF52309">
    <property type="entry name" value="N-(deoxy)ribosyltransferase-like"/>
    <property type="match status" value="1"/>
</dbReference>
<evidence type="ECO:0000313" key="1">
    <source>
        <dbReference type="EMBL" id="DAE92552.1"/>
    </source>
</evidence>
<dbReference type="Gene3D" id="3.40.50.10400">
    <property type="entry name" value="Hypothetical protein PA1492"/>
    <property type="match status" value="1"/>
</dbReference>
<name>A0A8S5RSS4_9CAUD</name>
<dbReference type="InterPro" id="IPR025518">
    <property type="entry name" value="DUF4406"/>
</dbReference>
<proteinExistence type="predicted"/>
<organism evidence="1">
    <name type="scientific">Siphoviridae sp. ct3Mm15</name>
    <dbReference type="NCBI Taxonomy" id="2827558"/>
    <lineage>
        <taxon>Viruses</taxon>
        <taxon>Duplodnaviria</taxon>
        <taxon>Heunggongvirae</taxon>
        <taxon>Uroviricota</taxon>
        <taxon>Caudoviricetes</taxon>
    </lineage>
</organism>
<accession>A0A8S5RSS4</accession>
<dbReference type="Pfam" id="PF14359">
    <property type="entry name" value="DUF4406"/>
    <property type="match status" value="1"/>
</dbReference>
<reference evidence="1" key="1">
    <citation type="journal article" date="2021" name="Proc. Natl. Acad. Sci. U.S.A.">
        <title>A Catalog of Tens of Thousands of Viruses from Human Metagenomes Reveals Hidden Associations with Chronic Diseases.</title>
        <authorList>
            <person name="Tisza M.J."/>
            <person name="Buck C.B."/>
        </authorList>
    </citation>
    <scope>NUCLEOTIDE SEQUENCE</scope>
    <source>
        <strain evidence="1">Ct3Mm15</strain>
    </source>
</reference>